<evidence type="ECO:0000313" key="1">
    <source>
        <dbReference type="EMBL" id="GGY75718.1"/>
    </source>
</evidence>
<reference evidence="2" key="1">
    <citation type="journal article" date="2019" name="Int. J. Syst. Evol. Microbiol.">
        <title>The Global Catalogue of Microorganisms (GCM) 10K type strain sequencing project: providing services to taxonomists for standard genome sequencing and annotation.</title>
        <authorList>
            <consortium name="The Broad Institute Genomics Platform"/>
            <consortium name="The Broad Institute Genome Sequencing Center for Infectious Disease"/>
            <person name="Wu L."/>
            <person name="Ma J."/>
        </authorList>
    </citation>
    <scope>NUCLEOTIDE SEQUENCE [LARGE SCALE GENOMIC DNA]</scope>
    <source>
        <strain evidence="2">KCTC 22280</strain>
    </source>
</reference>
<name>A0ABQ3B6K6_9GAMM</name>
<comment type="caution">
    <text evidence="1">The sequence shown here is derived from an EMBL/GenBank/DDBJ whole genome shotgun (WGS) entry which is preliminary data.</text>
</comment>
<dbReference type="Proteomes" id="UP000601597">
    <property type="component" value="Unassembled WGS sequence"/>
</dbReference>
<proteinExistence type="predicted"/>
<organism evidence="1 2">
    <name type="scientific">Marinobacter zhanjiangensis</name>
    <dbReference type="NCBI Taxonomy" id="578215"/>
    <lineage>
        <taxon>Bacteria</taxon>
        <taxon>Pseudomonadati</taxon>
        <taxon>Pseudomonadota</taxon>
        <taxon>Gammaproteobacteria</taxon>
        <taxon>Pseudomonadales</taxon>
        <taxon>Marinobacteraceae</taxon>
        <taxon>Marinobacter</taxon>
    </lineage>
</organism>
<sequence length="121" mass="13260">MSGAFQHNNLLARPGQLTGYRQPHHAGADHHGIDFQGFQNISFLVCLNTSFSTVRARHAPQAKARLAGKGGSLAKRRNTGLRGMADSRRASLCERWAVLHSLELAHQSCTRAPCPTFTQAR</sequence>
<keyword evidence="2" id="KW-1185">Reference proteome</keyword>
<protein>
    <submittedName>
        <fullName evidence="1">Uncharacterized protein</fullName>
    </submittedName>
</protein>
<accession>A0ABQ3B6K6</accession>
<evidence type="ECO:0000313" key="2">
    <source>
        <dbReference type="Proteomes" id="UP000601597"/>
    </source>
</evidence>
<gene>
    <name evidence="1" type="ORF">GCM10007071_23770</name>
</gene>
<dbReference type="EMBL" id="BMXV01000005">
    <property type="protein sequence ID" value="GGY75718.1"/>
    <property type="molecule type" value="Genomic_DNA"/>
</dbReference>